<protein>
    <submittedName>
        <fullName evidence="1">Uncharacterized mitochondrial protein AtMg00810-like</fullName>
    </submittedName>
</protein>
<dbReference type="RefSeq" id="XP_016463511.1">
    <property type="nucleotide sequence ID" value="XM_016608025.1"/>
</dbReference>
<proteinExistence type="predicted"/>
<dbReference type="CDD" id="cd09272">
    <property type="entry name" value="RNase_HI_RT_Ty1"/>
    <property type="match status" value="1"/>
</dbReference>
<dbReference type="PANTHER" id="PTHR11439">
    <property type="entry name" value="GAG-POL-RELATED RETROTRANSPOSON"/>
    <property type="match status" value="1"/>
</dbReference>
<dbReference type="PANTHER" id="PTHR11439:SF473">
    <property type="entry name" value="REVERSE TRANSCRIPTASE TY1_COPIA-TYPE DOMAIN-CONTAINING PROTEIN"/>
    <property type="match status" value="1"/>
</dbReference>
<dbReference type="OrthoDB" id="1303529at2759"/>
<name>A0A1S3ZGU5_TOBAC</name>
<dbReference type="STRING" id="4097.A0A1S3ZGU5"/>
<dbReference type="AlphaFoldDB" id="A0A1S3ZGU5"/>
<evidence type="ECO:0000313" key="1">
    <source>
        <dbReference type="RefSeq" id="XP_016463511.1"/>
    </source>
</evidence>
<dbReference type="PaxDb" id="4097-A0A1S3ZGU5"/>
<dbReference type="KEGG" id="nta:107786536"/>
<sequence length="140" mass="15884">MTRHDIAYVVQVLSQFMHKPKRSHMNATLRVIRYVKNAPGLGLLMSSRQAHTLVSYCDSDWEACPQSRKSVTGYILKYMQSLISWKSKKQSTMSKSSVEAEFRSMASTVAELSWLMGLFKELGINVTLPKDLFCDSKATL</sequence>
<gene>
    <name evidence="1" type="primary">LOC107786536</name>
</gene>
<organism evidence="1">
    <name type="scientific">Nicotiana tabacum</name>
    <name type="common">Common tobacco</name>
    <dbReference type="NCBI Taxonomy" id="4097"/>
    <lineage>
        <taxon>Eukaryota</taxon>
        <taxon>Viridiplantae</taxon>
        <taxon>Streptophyta</taxon>
        <taxon>Embryophyta</taxon>
        <taxon>Tracheophyta</taxon>
        <taxon>Spermatophyta</taxon>
        <taxon>Magnoliopsida</taxon>
        <taxon>eudicotyledons</taxon>
        <taxon>Gunneridae</taxon>
        <taxon>Pentapetalae</taxon>
        <taxon>asterids</taxon>
        <taxon>lamiids</taxon>
        <taxon>Solanales</taxon>
        <taxon>Solanaceae</taxon>
        <taxon>Nicotianoideae</taxon>
        <taxon>Nicotianeae</taxon>
        <taxon>Nicotiana</taxon>
    </lineage>
</organism>
<reference evidence="1" key="1">
    <citation type="submission" date="2025-08" db="UniProtKB">
        <authorList>
            <consortium name="RefSeq"/>
        </authorList>
    </citation>
    <scope>IDENTIFICATION</scope>
</reference>
<accession>A0A1S3ZGU5</accession>